<protein>
    <submittedName>
        <fullName evidence="2">Dimethyl sulfoxide reductase</fullName>
    </submittedName>
</protein>
<comment type="caution">
    <text evidence="2">The sequence shown here is derived from an EMBL/GenBank/DDBJ whole genome shotgun (WGS) entry which is preliminary data.</text>
</comment>
<keyword evidence="1" id="KW-0812">Transmembrane</keyword>
<evidence type="ECO:0000313" key="2">
    <source>
        <dbReference type="EMBL" id="OZS73095.1"/>
    </source>
</evidence>
<accession>A0A264VPB1</accession>
<dbReference type="RefSeq" id="WP_094962497.1">
    <property type="nucleotide sequence ID" value="NZ_NOWC01000026.1"/>
</dbReference>
<dbReference type="GO" id="GO:0005886">
    <property type="term" value="C:plasma membrane"/>
    <property type="evidence" value="ECO:0007669"/>
    <property type="project" value="TreeGrafter"/>
</dbReference>
<reference evidence="2 3" key="1">
    <citation type="submission" date="2017-07" db="EMBL/GenBank/DDBJ databases">
        <title>blaIMP-27 on transferable plasmids in Proteus mirabilis and Providencia rettgeri.</title>
        <authorList>
            <person name="Potter R."/>
        </authorList>
    </citation>
    <scope>NUCLEOTIDE SEQUENCE [LARGE SCALE GENOMIC DNA]</scope>
    <source>
        <strain evidence="2 3">PR1</strain>
    </source>
</reference>
<feature type="transmembrane region" description="Helical" evidence="1">
    <location>
        <begin position="145"/>
        <end position="170"/>
    </location>
</feature>
<feature type="transmembrane region" description="Helical" evidence="1">
    <location>
        <begin position="259"/>
        <end position="282"/>
    </location>
</feature>
<dbReference type="AlphaFoldDB" id="A0A264VPB1"/>
<keyword evidence="1" id="KW-0472">Membrane</keyword>
<dbReference type="GO" id="GO:0009390">
    <property type="term" value="C:dimethyl sulfoxide reductase complex"/>
    <property type="evidence" value="ECO:0007669"/>
    <property type="project" value="TreeGrafter"/>
</dbReference>
<gene>
    <name evidence="2" type="ORF">CHI95_18390</name>
</gene>
<dbReference type="EMBL" id="NOWC01000026">
    <property type="protein sequence ID" value="OZS73095.1"/>
    <property type="molecule type" value="Genomic_DNA"/>
</dbReference>
<feature type="transmembrane region" description="Helical" evidence="1">
    <location>
        <begin position="182"/>
        <end position="205"/>
    </location>
</feature>
<feature type="transmembrane region" description="Helical" evidence="1">
    <location>
        <begin position="87"/>
        <end position="106"/>
    </location>
</feature>
<feature type="transmembrane region" description="Helical" evidence="1">
    <location>
        <begin position="225"/>
        <end position="247"/>
    </location>
</feature>
<name>A0A264VPB1_PRORE</name>
<dbReference type="Gene3D" id="1.20.1630.10">
    <property type="entry name" value="Formate dehydrogenase/DMSO reductase domain"/>
    <property type="match status" value="1"/>
</dbReference>
<feature type="transmembrane region" description="Helical" evidence="1">
    <location>
        <begin position="42"/>
        <end position="67"/>
    </location>
</feature>
<evidence type="ECO:0000313" key="3">
    <source>
        <dbReference type="Proteomes" id="UP000216001"/>
    </source>
</evidence>
<organism evidence="2 3">
    <name type="scientific">Providencia rettgeri</name>
    <dbReference type="NCBI Taxonomy" id="587"/>
    <lineage>
        <taxon>Bacteria</taxon>
        <taxon>Pseudomonadati</taxon>
        <taxon>Pseudomonadota</taxon>
        <taxon>Gammaproteobacteria</taxon>
        <taxon>Enterobacterales</taxon>
        <taxon>Morganellaceae</taxon>
        <taxon>Providencia</taxon>
    </lineage>
</organism>
<dbReference type="GO" id="GO:0009389">
    <property type="term" value="F:dimethyl sulfoxide reductase activity"/>
    <property type="evidence" value="ECO:0007669"/>
    <property type="project" value="TreeGrafter"/>
</dbReference>
<dbReference type="Pfam" id="PF04976">
    <property type="entry name" value="DmsC"/>
    <property type="match status" value="1"/>
</dbReference>
<dbReference type="PANTHER" id="PTHR38095">
    <property type="entry name" value="ANAEROBIC DIMETHYL SULFOXIDE REDUCTASE CHAIN YNFH"/>
    <property type="match status" value="1"/>
</dbReference>
<dbReference type="STRING" id="587.RB151_020310"/>
<evidence type="ECO:0000256" key="1">
    <source>
        <dbReference type="SAM" id="Phobius"/>
    </source>
</evidence>
<sequence>MHEFPLVIFTLFMQASVGCLLVSLVCYFRVLEGGNNLQSVQFIKLPILASFVLGCVGLLGSLFHMGNPLHMFYTMLHVSTSWMSREVWATAIYMALLFFSVALLLLKQKANALLLLLSALAGIIYMYAMSALYANTLFNLWNGLFTYASFFGAVLLVGGVIAALLLVGSLRRNDKEEQLKRVVKITLGIGVIGILLMLLGTLSLLGNIGEPIYMGMTPRELPEGLVNLSIVRVILIALGVLFVGRLLCQKNGRNVNATFVMSLATLCIFVGEGVGRVVFFSLGG</sequence>
<feature type="transmembrane region" description="Helical" evidence="1">
    <location>
        <begin position="113"/>
        <end position="133"/>
    </location>
</feature>
<keyword evidence="1" id="KW-1133">Transmembrane helix</keyword>
<dbReference type="GO" id="GO:0019645">
    <property type="term" value="P:anaerobic electron transport chain"/>
    <property type="evidence" value="ECO:0007669"/>
    <property type="project" value="InterPro"/>
</dbReference>
<feature type="transmembrane region" description="Helical" evidence="1">
    <location>
        <begin position="6"/>
        <end position="30"/>
    </location>
</feature>
<proteinExistence type="predicted"/>
<dbReference type="Proteomes" id="UP000216001">
    <property type="component" value="Unassembled WGS sequence"/>
</dbReference>
<dbReference type="PANTHER" id="PTHR38095:SF1">
    <property type="entry name" value="ANAEROBIC DIMETHYL SULFOXIDE REDUCTASE CHAIN YNFH"/>
    <property type="match status" value="1"/>
</dbReference>
<dbReference type="InterPro" id="IPR007059">
    <property type="entry name" value="DmsC"/>
</dbReference>